<accession>A0A218YS21</accession>
<sequence length="127" mass="14265">MELTFVKVRGLELLNGFNAPSTSIKKEHEIITRLTKRISNQHVKFQGCKCFVIEGAMISINASPEIVVRRWGFPVDEATSAWVSPRNASTKLGEIELAEQAMELARISYMLTAGEDINFVYDHPTKP</sequence>
<dbReference type="OrthoDB" id="3561038at2759"/>
<organism evidence="1 2">
    <name type="scientific">Diplocarpon coronariae</name>
    <dbReference type="NCBI Taxonomy" id="2795749"/>
    <lineage>
        <taxon>Eukaryota</taxon>
        <taxon>Fungi</taxon>
        <taxon>Dikarya</taxon>
        <taxon>Ascomycota</taxon>
        <taxon>Pezizomycotina</taxon>
        <taxon>Leotiomycetes</taxon>
        <taxon>Helotiales</taxon>
        <taxon>Drepanopezizaceae</taxon>
        <taxon>Diplocarpon</taxon>
    </lineage>
</organism>
<dbReference type="Proteomes" id="UP000242519">
    <property type="component" value="Unassembled WGS sequence"/>
</dbReference>
<reference evidence="1 2" key="1">
    <citation type="submission" date="2017-04" db="EMBL/GenBank/DDBJ databases">
        <title>Draft genome sequence of Marssonina coronaria NL1: causal agent of apple blotch.</title>
        <authorList>
            <person name="Cheng Q."/>
        </authorList>
    </citation>
    <scope>NUCLEOTIDE SEQUENCE [LARGE SCALE GENOMIC DNA]</scope>
    <source>
        <strain evidence="1 2">NL1</strain>
    </source>
</reference>
<dbReference type="STRING" id="503106.A0A218YS21"/>
<dbReference type="InParanoid" id="A0A218YS21"/>
<keyword evidence="2" id="KW-1185">Reference proteome</keyword>
<evidence type="ECO:0000313" key="2">
    <source>
        <dbReference type="Proteomes" id="UP000242519"/>
    </source>
</evidence>
<proteinExistence type="predicted"/>
<evidence type="ECO:0000313" key="1">
    <source>
        <dbReference type="EMBL" id="OWO97773.1"/>
    </source>
</evidence>
<comment type="caution">
    <text evidence="1">The sequence shown here is derived from an EMBL/GenBank/DDBJ whole genome shotgun (WGS) entry which is preliminary data.</text>
</comment>
<gene>
    <name evidence="1" type="ORF">B2J93_8884</name>
</gene>
<dbReference type="EMBL" id="MZNU01000425">
    <property type="protein sequence ID" value="OWO97773.1"/>
    <property type="molecule type" value="Genomic_DNA"/>
</dbReference>
<dbReference type="AlphaFoldDB" id="A0A218YS21"/>
<name>A0A218YS21_9HELO</name>
<protein>
    <submittedName>
        <fullName evidence="1">TPR domain protein</fullName>
    </submittedName>
</protein>